<keyword evidence="3" id="KW-1003">Cell membrane</keyword>
<feature type="transmembrane region" description="Helical" evidence="7">
    <location>
        <begin position="144"/>
        <end position="163"/>
    </location>
</feature>
<dbReference type="PANTHER" id="PTHR30012:SF0">
    <property type="entry name" value="TYPE II SECRETION SYSTEM PROTEIN F-RELATED"/>
    <property type="match status" value="1"/>
</dbReference>
<dbReference type="RefSeq" id="WP_056949825.1">
    <property type="nucleotide sequence ID" value="NZ_AZDJ01000001.1"/>
</dbReference>
<dbReference type="Pfam" id="PF00482">
    <property type="entry name" value="T2SSF"/>
    <property type="match status" value="2"/>
</dbReference>
<dbReference type="InterPro" id="IPR003004">
    <property type="entry name" value="GspF/PilC"/>
</dbReference>
<dbReference type="AlphaFoldDB" id="A0A0R1JS59"/>
<reference evidence="9 10" key="1">
    <citation type="journal article" date="2015" name="Genome Announc.">
        <title>Expanding the biotechnology potential of lactobacilli through comparative genomics of 213 strains and associated genera.</title>
        <authorList>
            <person name="Sun Z."/>
            <person name="Harris H.M."/>
            <person name="McCann A."/>
            <person name="Guo C."/>
            <person name="Argimon S."/>
            <person name="Zhang W."/>
            <person name="Yang X."/>
            <person name="Jeffery I.B."/>
            <person name="Cooney J.C."/>
            <person name="Kagawa T.F."/>
            <person name="Liu W."/>
            <person name="Song Y."/>
            <person name="Salvetti E."/>
            <person name="Wrobel A."/>
            <person name="Rasinkangas P."/>
            <person name="Parkhill J."/>
            <person name="Rea M.C."/>
            <person name="O'Sullivan O."/>
            <person name="Ritari J."/>
            <person name="Douillard F.P."/>
            <person name="Paul Ross R."/>
            <person name="Yang R."/>
            <person name="Briner A.E."/>
            <person name="Felis G.E."/>
            <person name="de Vos W.M."/>
            <person name="Barrangou R."/>
            <person name="Klaenhammer T.R."/>
            <person name="Caufield P.W."/>
            <person name="Cui Y."/>
            <person name="Zhang H."/>
            <person name="O'Toole P.W."/>
        </authorList>
    </citation>
    <scope>NUCLEOTIDE SEQUENCE [LARGE SCALE GENOMIC DNA]</scope>
    <source>
        <strain evidence="9 10">JCM 17158</strain>
    </source>
</reference>
<feature type="domain" description="Type II secretion system protein GspF" evidence="8">
    <location>
        <begin position="201"/>
        <end position="312"/>
    </location>
</feature>
<name>A0A0R1JS59_9LACO</name>
<dbReference type="Gene3D" id="1.20.81.30">
    <property type="entry name" value="Type II secretion system (T2SS), domain F"/>
    <property type="match status" value="2"/>
</dbReference>
<dbReference type="PATRIC" id="fig|1291734.4.peg.819"/>
<evidence type="ECO:0000313" key="9">
    <source>
        <dbReference type="EMBL" id="KRK74197.1"/>
    </source>
</evidence>
<evidence type="ECO:0000256" key="1">
    <source>
        <dbReference type="ARBA" id="ARBA00004651"/>
    </source>
</evidence>
<accession>A0A0R1JS59</accession>
<comment type="caution">
    <text evidence="9">The sequence shown here is derived from an EMBL/GenBank/DDBJ whole genome shotgun (WGS) entry which is preliminary data.</text>
</comment>
<sequence length="322" mass="34340">MANRKFTLAAQVAALTTLAALLDAGFSLRASVAYLGVSQPQFQARWRQLETQLTAGGDFATGLADLGFHDAIVTQTTLATAHGQLALALRQAGELIDLQTRRVGRLRQLLVYPLLLLGLLAGLQVLVIGWVLPTFTAQQRQVPLTLVVTGGVVLGGAVVGWWLHHLNALRRFAILSRVPGIGPLVVLDQQFQFVSGAAQFLAGGQTLTQYCEHLAQLPPGVLAQAGRRIVARVAAGAALPDALAERVVFPPVVALLRLGQPEALVQQGVALFAQQLLATLEARANRLLALVQPLLFGVIGIQIVLVYRELLVPLYSQFGGGF</sequence>
<evidence type="ECO:0000259" key="8">
    <source>
        <dbReference type="Pfam" id="PF00482"/>
    </source>
</evidence>
<evidence type="ECO:0000256" key="2">
    <source>
        <dbReference type="ARBA" id="ARBA00005745"/>
    </source>
</evidence>
<evidence type="ECO:0000256" key="4">
    <source>
        <dbReference type="ARBA" id="ARBA00022692"/>
    </source>
</evidence>
<keyword evidence="6 7" id="KW-0472">Membrane</keyword>
<dbReference type="InterPro" id="IPR042094">
    <property type="entry name" value="T2SS_GspF_sf"/>
</dbReference>
<feature type="transmembrane region" description="Helical" evidence="7">
    <location>
        <begin position="287"/>
        <end position="307"/>
    </location>
</feature>
<dbReference type="STRING" id="1291734.FD02_GL000792"/>
<comment type="subcellular location">
    <subcellularLocation>
        <location evidence="1">Cell membrane</location>
        <topology evidence="1">Multi-pass membrane protein</topology>
    </subcellularLocation>
</comment>
<organism evidence="9 10">
    <name type="scientific">Lacticaseibacillus nasuensis JCM 17158</name>
    <dbReference type="NCBI Taxonomy" id="1291734"/>
    <lineage>
        <taxon>Bacteria</taxon>
        <taxon>Bacillati</taxon>
        <taxon>Bacillota</taxon>
        <taxon>Bacilli</taxon>
        <taxon>Lactobacillales</taxon>
        <taxon>Lactobacillaceae</taxon>
        <taxon>Lacticaseibacillus</taxon>
    </lineage>
</organism>
<keyword evidence="4 7" id="KW-0812">Transmembrane</keyword>
<dbReference type="PANTHER" id="PTHR30012">
    <property type="entry name" value="GENERAL SECRETION PATHWAY PROTEIN"/>
    <property type="match status" value="1"/>
</dbReference>
<dbReference type="Proteomes" id="UP000051804">
    <property type="component" value="Unassembled WGS sequence"/>
</dbReference>
<dbReference type="GO" id="GO:0005886">
    <property type="term" value="C:plasma membrane"/>
    <property type="evidence" value="ECO:0007669"/>
    <property type="project" value="UniProtKB-SubCell"/>
</dbReference>
<gene>
    <name evidence="9" type="ORF">FD02_GL000792</name>
</gene>
<keyword evidence="5 7" id="KW-1133">Transmembrane helix</keyword>
<keyword evidence="10" id="KW-1185">Reference proteome</keyword>
<evidence type="ECO:0000313" key="10">
    <source>
        <dbReference type="Proteomes" id="UP000051804"/>
    </source>
</evidence>
<evidence type="ECO:0000256" key="5">
    <source>
        <dbReference type="ARBA" id="ARBA00022989"/>
    </source>
</evidence>
<evidence type="ECO:0000256" key="3">
    <source>
        <dbReference type="ARBA" id="ARBA00022475"/>
    </source>
</evidence>
<dbReference type="EMBL" id="AZDJ01000001">
    <property type="protein sequence ID" value="KRK74197.1"/>
    <property type="molecule type" value="Genomic_DNA"/>
</dbReference>
<feature type="transmembrane region" description="Helical" evidence="7">
    <location>
        <begin position="109"/>
        <end position="132"/>
    </location>
</feature>
<proteinExistence type="inferred from homology"/>
<dbReference type="OrthoDB" id="2326063at2"/>
<evidence type="ECO:0000256" key="6">
    <source>
        <dbReference type="ARBA" id="ARBA00023136"/>
    </source>
</evidence>
<protein>
    <submittedName>
        <fullName evidence="9">Type II secretory pathway competence component</fullName>
    </submittedName>
</protein>
<dbReference type="InterPro" id="IPR018076">
    <property type="entry name" value="T2SS_GspF_dom"/>
</dbReference>
<evidence type="ECO:0000256" key="7">
    <source>
        <dbReference type="SAM" id="Phobius"/>
    </source>
</evidence>
<feature type="domain" description="Type II secretion system protein GspF" evidence="8">
    <location>
        <begin position="15"/>
        <end position="133"/>
    </location>
</feature>
<comment type="similarity">
    <text evidence="2">Belongs to the GSP F family.</text>
</comment>